<keyword evidence="3" id="KW-1185">Reference proteome</keyword>
<accession>A0A7K1Y900</accession>
<protein>
    <submittedName>
        <fullName evidence="2">Glycosyltransferase</fullName>
    </submittedName>
</protein>
<sequence length="401" mass="45699">MKILILTNQVPFPPVSGYPIVVYNTIKGLLARGADVTVFSLKNARTQVDAQDPILSKIQFVTATINPDLNWFRLMMNFFGRKSIDLARFYQSAPASKFRNFLKHNEFDVIQIEGLFVMPYLSIIKQISKAKVVYRAHNLEHQVTEGMANATRSPFMRIYFRKLAQRLNRFELENLNKPDAVITISKADESQLRNLGCTVLMQNFPASIDLSEYIADDTRCEFPSIFHIGSLASASNVENLEWFIRNVWSDLKNLNSGLRFHIASRDIPDSFYQYENEDVILYKDVGDAHQFINSKSIMIVPLRTSSGLRIRIIEGMALKKCIISTSLGAEGIDYQHGKNILIADTPNEFYKYILQCITDRKFAEKIGENARRLIEKQHNLESGGALLMDFYASLSAKSEVN</sequence>
<dbReference type="CDD" id="cd03801">
    <property type="entry name" value="GT4_PimA-like"/>
    <property type="match status" value="1"/>
</dbReference>
<dbReference type="PANTHER" id="PTHR45947">
    <property type="entry name" value="SULFOQUINOVOSYL TRANSFERASE SQD2"/>
    <property type="match status" value="1"/>
</dbReference>
<dbReference type="Gene3D" id="3.40.50.2000">
    <property type="entry name" value="Glycogen Phosphorylase B"/>
    <property type="match status" value="2"/>
</dbReference>
<proteinExistence type="predicted"/>
<dbReference type="RefSeq" id="WP_160844227.1">
    <property type="nucleotide sequence ID" value="NZ_WVHT01000003.1"/>
</dbReference>
<dbReference type="SUPFAM" id="SSF53756">
    <property type="entry name" value="UDP-Glycosyltransferase/glycogen phosphorylase"/>
    <property type="match status" value="1"/>
</dbReference>
<dbReference type="Pfam" id="PF13692">
    <property type="entry name" value="Glyco_trans_1_4"/>
    <property type="match status" value="1"/>
</dbReference>
<dbReference type="PANTHER" id="PTHR45947:SF3">
    <property type="entry name" value="SULFOQUINOVOSYL TRANSFERASE SQD2"/>
    <property type="match status" value="1"/>
</dbReference>
<comment type="caution">
    <text evidence="2">The sequence shown here is derived from an EMBL/GenBank/DDBJ whole genome shotgun (WGS) entry which is preliminary data.</text>
</comment>
<reference evidence="2 3" key="1">
    <citation type="submission" date="2019-11" db="EMBL/GenBank/DDBJ databases">
        <title>Pedobacter sp. HMF7647 Genome sequencing and assembly.</title>
        <authorList>
            <person name="Kang H."/>
            <person name="Kim H."/>
            <person name="Joh K."/>
        </authorList>
    </citation>
    <scope>NUCLEOTIDE SEQUENCE [LARGE SCALE GENOMIC DNA]</scope>
    <source>
        <strain evidence="2 3">HMF7647</strain>
    </source>
</reference>
<dbReference type="InterPro" id="IPR028098">
    <property type="entry name" value="Glyco_trans_4-like_N"/>
</dbReference>
<keyword evidence="2" id="KW-0808">Transferase</keyword>
<evidence type="ECO:0000313" key="2">
    <source>
        <dbReference type="EMBL" id="MXV51055.1"/>
    </source>
</evidence>
<dbReference type="GO" id="GO:0016757">
    <property type="term" value="F:glycosyltransferase activity"/>
    <property type="evidence" value="ECO:0007669"/>
    <property type="project" value="UniProtKB-ARBA"/>
</dbReference>
<evidence type="ECO:0000259" key="1">
    <source>
        <dbReference type="Pfam" id="PF13439"/>
    </source>
</evidence>
<evidence type="ECO:0000313" key="3">
    <source>
        <dbReference type="Proteomes" id="UP000466586"/>
    </source>
</evidence>
<dbReference type="AlphaFoldDB" id="A0A7K1Y900"/>
<dbReference type="EMBL" id="WVHT01000003">
    <property type="protein sequence ID" value="MXV51055.1"/>
    <property type="molecule type" value="Genomic_DNA"/>
</dbReference>
<gene>
    <name evidence="2" type="ORF">GS399_08745</name>
</gene>
<organism evidence="2 3">
    <name type="scientific">Hufsiella arboris</name>
    <dbReference type="NCBI Taxonomy" id="2695275"/>
    <lineage>
        <taxon>Bacteria</taxon>
        <taxon>Pseudomonadati</taxon>
        <taxon>Bacteroidota</taxon>
        <taxon>Sphingobacteriia</taxon>
        <taxon>Sphingobacteriales</taxon>
        <taxon>Sphingobacteriaceae</taxon>
        <taxon>Hufsiella</taxon>
    </lineage>
</organism>
<name>A0A7K1Y900_9SPHI</name>
<feature type="domain" description="Glycosyltransferase subfamily 4-like N-terminal" evidence="1">
    <location>
        <begin position="17"/>
        <end position="197"/>
    </location>
</feature>
<dbReference type="InterPro" id="IPR050194">
    <property type="entry name" value="Glycosyltransferase_grp1"/>
</dbReference>
<dbReference type="Pfam" id="PF13439">
    <property type="entry name" value="Glyco_transf_4"/>
    <property type="match status" value="1"/>
</dbReference>
<dbReference type="Proteomes" id="UP000466586">
    <property type="component" value="Unassembled WGS sequence"/>
</dbReference>